<organism evidence="1 2">
    <name type="scientific">Sporosarcina psychrophila</name>
    <name type="common">Bacillus psychrophilus</name>
    <dbReference type="NCBI Taxonomy" id="1476"/>
    <lineage>
        <taxon>Bacteria</taxon>
        <taxon>Bacillati</taxon>
        <taxon>Bacillota</taxon>
        <taxon>Bacilli</taxon>
        <taxon>Bacillales</taxon>
        <taxon>Caryophanaceae</taxon>
        <taxon>Sporosarcina</taxon>
    </lineage>
</organism>
<gene>
    <name evidence="1" type="ORF">K8V56_11430</name>
</gene>
<dbReference type="AlphaFoldDB" id="A0A921KET7"/>
<protein>
    <submittedName>
        <fullName evidence="1">YugN-like family protein</fullName>
    </submittedName>
</protein>
<reference evidence="1" key="1">
    <citation type="journal article" date="2021" name="PeerJ">
        <title>Extensive microbial diversity within the chicken gut microbiome revealed by metagenomics and culture.</title>
        <authorList>
            <person name="Gilroy R."/>
            <person name="Ravi A."/>
            <person name="Getino M."/>
            <person name="Pursley I."/>
            <person name="Horton D.L."/>
            <person name="Alikhan N.F."/>
            <person name="Baker D."/>
            <person name="Gharbi K."/>
            <person name="Hall N."/>
            <person name="Watson M."/>
            <person name="Adriaenssens E.M."/>
            <person name="Foster-Nyarko E."/>
            <person name="Jarju S."/>
            <person name="Secka A."/>
            <person name="Antonio M."/>
            <person name="Oren A."/>
            <person name="Chaudhuri R.R."/>
            <person name="La Ragione R."/>
            <person name="Hildebrand F."/>
            <person name="Pallen M.J."/>
        </authorList>
    </citation>
    <scope>NUCLEOTIDE SEQUENCE</scope>
    <source>
        <strain evidence="1">CHK171-7178</strain>
    </source>
</reference>
<reference evidence="1" key="2">
    <citation type="submission" date="2021-09" db="EMBL/GenBank/DDBJ databases">
        <authorList>
            <person name="Gilroy R."/>
        </authorList>
    </citation>
    <scope>NUCLEOTIDE SEQUENCE</scope>
    <source>
        <strain evidence="1">CHK171-7178</strain>
    </source>
</reference>
<proteinExistence type="predicted"/>
<dbReference type="Pfam" id="PF08868">
    <property type="entry name" value="YugN"/>
    <property type="match status" value="1"/>
</dbReference>
<dbReference type="Gene3D" id="3.30.310.100">
    <property type="entry name" value="YugN-like"/>
    <property type="match status" value="1"/>
</dbReference>
<comment type="caution">
    <text evidence="1">The sequence shown here is derived from an EMBL/GenBank/DDBJ whole genome shotgun (WGS) entry which is preliminary data.</text>
</comment>
<accession>A0A921KET7</accession>
<dbReference type="Proteomes" id="UP000698173">
    <property type="component" value="Unassembled WGS sequence"/>
</dbReference>
<sequence>MLKLQTELDGQRASFGVVSDCIRGLGYHLGGNWDYHKGSFDHILCREGGETIYIRIPFIVTEGELDEYDASIEFGTSYVIKHVVHVGLDSDESSLIDATGFSQFQKPIDTDGKIIDKNRWIHAGEVAVNDLIECLYAQAHLKSS</sequence>
<evidence type="ECO:0000313" key="2">
    <source>
        <dbReference type="Proteomes" id="UP000698173"/>
    </source>
</evidence>
<dbReference type="EMBL" id="DYWT01000187">
    <property type="protein sequence ID" value="HJF32369.1"/>
    <property type="molecule type" value="Genomic_DNA"/>
</dbReference>
<dbReference type="SUPFAM" id="SSF160755">
    <property type="entry name" value="YugN-like"/>
    <property type="match status" value="1"/>
</dbReference>
<evidence type="ECO:0000313" key="1">
    <source>
        <dbReference type="EMBL" id="HJF32369.1"/>
    </source>
</evidence>
<dbReference type="InterPro" id="IPR036491">
    <property type="entry name" value="YugN-like_sf"/>
</dbReference>
<dbReference type="InterPro" id="IPR014967">
    <property type="entry name" value="Uncharacterised_YugN-like"/>
</dbReference>
<name>A0A921KET7_SPOPS</name>